<dbReference type="Proteomes" id="UP000247673">
    <property type="component" value="Unassembled WGS sequence"/>
</dbReference>
<reference evidence="1 2" key="1">
    <citation type="submission" date="2018-05" db="EMBL/GenBank/DDBJ databases">
        <title>Reference genomes for bee gut microbiota database.</title>
        <authorList>
            <person name="Ellegaard K.M."/>
        </authorList>
    </citation>
    <scope>NUCLEOTIDE SEQUENCE [LARGE SCALE GENOMIC DNA]</scope>
    <source>
        <strain evidence="1 2">ESL0172</strain>
    </source>
</reference>
<dbReference type="GO" id="GO:0051536">
    <property type="term" value="F:iron-sulfur cluster binding"/>
    <property type="evidence" value="ECO:0007669"/>
    <property type="project" value="InterPro"/>
</dbReference>
<organism evidence="1 2">
    <name type="scientific">Gilliamella apis</name>
    <dbReference type="NCBI Taxonomy" id="1970738"/>
    <lineage>
        <taxon>Bacteria</taxon>
        <taxon>Pseudomonadati</taxon>
        <taxon>Pseudomonadota</taxon>
        <taxon>Gammaproteobacteria</taxon>
        <taxon>Orbales</taxon>
        <taxon>Orbaceae</taxon>
        <taxon>Gilliamella</taxon>
    </lineage>
</organism>
<name>A0A2V4E106_9GAMM</name>
<dbReference type="InterPro" id="IPR006487">
    <property type="entry name" value="Phage_lambda_L"/>
</dbReference>
<evidence type="ECO:0000313" key="2">
    <source>
        <dbReference type="Proteomes" id="UP000247673"/>
    </source>
</evidence>
<protein>
    <submittedName>
        <fullName evidence="1">Uncharacterized protein</fullName>
    </submittedName>
</protein>
<dbReference type="EMBL" id="QGLO01000004">
    <property type="protein sequence ID" value="PXY91752.1"/>
    <property type="molecule type" value="Genomic_DNA"/>
</dbReference>
<dbReference type="AlphaFoldDB" id="A0A2V4E106"/>
<dbReference type="GO" id="GO:0030430">
    <property type="term" value="C:host cell cytoplasm"/>
    <property type="evidence" value="ECO:0007669"/>
    <property type="project" value="InterPro"/>
</dbReference>
<dbReference type="Pfam" id="PF05100">
    <property type="entry name" value="Phage_tail_L"/>
    <property type="match status" value="1"/>
</dbReference>
<dbReference type="OrthoDB" id="1042522at2"/>
<dbReference type="RefSeq" id="WP_110447685.1">
    <property type="nucleotide sequence ID" value="NZ_CP132381.1"/>
</dbReference>
<sequence length="137" mass="15901">MGSDFNIGILKFHAYDVPYSDEEIEQYGKDKNDLSAKSIWWKGNEYKAWPYQITGIESSTDGTVATQKLKVSNIENSITPLFYENFKIPRYQDLLASKFDEAIKWLGGVTKTRKDKIEVSRTNLICLVHHMLWLNDF</sequence>
<accession>A0A2V4E106</accession>
<keyword evidence="2" id="KW-1185">Reference proteome</keyword>
<evidence type="ECO:0000313" key="1">
    <source>
        <dbReference type="EMBL" id="PXY91752.1"/>
    </source>
</evidence>
<dbReference type="GO" id="GO:0046718">
    <property type="term" value="P:symbiont entry into host cell"/>
    <property type="evidence" value="ECO:0007669"/>
    <property type="project" value="InterPro"/>
</dbReference>
<comment type="caution">
    <text evidence="1">The sequence shown here is derived from an EMBL/GenBank/DDBJ whole genome shotgun (WGS) entry which is preliminary data.</text>
</comment>
<gene>
    <name evidence="1" type="ORF">DKK78_05385</name>
</gene>
<proteinExistence type="predicted"/>